<name>A0ABS0J2A6_9BACT</name>
<evidence type="ECO:0000256" key="4">
    <source>
        <dbReference type="SAM" id="Phobius"/>
    </source>
</evidence>
<evidence type="ECO:0000313" key="5">
    <source>
        <dbReference type="EMBL" id="MBG3876550.1"/>
    </source>
</evidence>
<accession>A0ABS0J2A6</accession>
<feature type="transmembrane region" description="Helical" evidence="4">
    <location>
        <begin position="154"/>
        <end position="187"/>
    </location>
</feature>
<keyword evidence="3 4" id="KW-0472">Membrane</keyword>
<reference evidence="5 6" key="1">
    <citation type="submission" date="2019-08" db="EMBL/GenBank/DDBJ databases">
        <authorList>
            <person name="Luo N."/>
        </authorList>
    </citation>
    <scope>NUCLEOTIDE SEQUENCE [LARGE SCALE GENOMIC DNA]</scope>
    <source>
        <strain evidence="5 6">NCIMB 9442</strain>
    </source>
</reference>
<evidence type="ECO:0000256" key="1">
    <source>
        <dbReference type="ARBA" id="ARBA00022692"/>
    </source>
</evidence>
<evidence type="ECO:0000256" key="3">
    <source>
        <dbReference type="ARBA" id="ARBA00023136"/>
    </source>
</evidence>
<keyword evidence="1 4" id="KW-0812">Transmembrane</keyword>
<dbReference type="Proteomes" id="UP001194469">
    <property type="component" value="Unassembled WGS sequence"/>
</dbReference>
<sequence length="388" mass="42390">MQRIPDLPTIPNRPMYIFLLVLTLANAVGYQGWSTLYTNFAVHEAGLTGAQNGLVQSLREVPGLLSIGVILLLLVLREHRLAALSVVMLGVGVLAAGFFPTLGGIVFTTMLMSFGFHYFETTNQSLILQYFDVRTAPLIIGRLRGLNAGGNLAIGAVIFLAAGVLPFSGLFAISGGLAVLAGLWALTQDPRAQGLPVQRRGMVMRKRYWLFYLLTLLGGARRQIFIVFSAFLLVERFEFGVREMTLFFMLNNAVNWFLNPLIGKAINAVGERRLLVMECLSLAGICLAYTVVEARWLVGLLYVLDQIFFNFIVAVRTYFQKIADPADIAPSMAVSVAVNHVAAVVVPVAGGMLWMMDFRIPFYLGAALAGCSLVATLFMRVPVRGASC</sequence>
<dbReference type="InterPro" id="IPR036259">
    <property type="entry name" value="MFS_trans_sf"/>
</dbReference>
<evidence type="ECO:0000313" key="6">
    <source>
        <dbReference type="Proteomes" id="UP001194469"/>
    </source>
</evidence>
<dbReference type="Gene3D" id="1.20.1250.20">
    <property type="entry name" value="MFS general substrate transporter like domains"/>
    <property type="match status" value="2"/>
</dbReference>
<dbReference type="EMBL" id="VRYY01000128">
    <property type="protein sequence ID" value="MBG3876550.1"/>
    <property type="molecule type" value="Genomic_DNA"/>
</dbReference>
<feature type="transmembrane region" description="Helical" evidence="4">
    <location>
        <begin position="298"/>
        <end position="319"/>
    </location>
</feature>
<protein>
    <submittedName>
        <fullName evidence="5">MFS transporter</fullName>
    </submittedName>
</protein>
<dbReference type="Pfam" id="PF07690">
    <property type="entry name" value="MFS_1"/>
    <property type="match status" value="1"/>
</dbReference>
<organism evidence="5 6">
    <name type="scientific">Nitratidesulfovibrio oxamicus</name>
    <dbReference type="NCBI Taxonomy" id="32016"/>
    <lineage>
        <taxon>Bacteria</taxon>
        <taxon>Pseudomonadati</taxon>
        <taxon>Thermodesulfobacteriota</taxon>
        <taxon>Desulfovibrionia</taxon>
        <taxon>Desulfovibrionales</taxon>
        <taxon>Desulfovibrionaceae</taxon>
        <taxon>Nitratidesulfovibrio</taxon>
    </lineage>
</organism>
<feature type="transmembrane region" description="Helical" evidence="4">
    <location>
        <begin position="274"/>
        <end position="292"/>
    </location>
</feature>
<proteinExistence type="predicted"/>
<evidence type="ECO:0000256" key="2">
    <source>
        <dbReference type="ARBA" id="ARBA00022989"/>
    </source>
</evidence>
<feature type="transmembrane region" description="Helical" evidence="4">
    <location>
        <begin position="15"/>
        <end position="33"/>
    </location>
</feature>
<feature type="transmembrane region" description="Helical" evidence="4">
    <location>
        <begin position="208"/>
        <end position="232"/>
    </location>
</feature>
<feature type="transmembrane region" description="Helical" evidence="4">
    <location>
        <begin position="53"/>
        <end position="76"/>
    </location>
</feature>
<dbReference type="InterPro" id="IPR011701">
    <property type="entry name" value="MFS"/>
</dbReference>
<dbReference type="SUPFAM" id="SSF103473">
    <property type="entry name" value="MFS general substrate transporter"/>
    <property type="match status" value="1"/>
</dbReference>
<feature type="transmembrane region" description="Helical" evidence="4">
    <location>
        <begin position="331"/>
        <end position="354"/>
    </location>
</feature>
<dbReference type="RefSeq" id="WP_196608684.1">
    <property type="nucleotide sequence ID" value="NZ_VRYY01000128.1"/>
</dbReference>
<feature type="transmembrane region" description="Helical" evidence="4">
    <location>
        <begin position="244"/>
        <end position="262"/>
    </location>
</feature>
<keyword evidence="2 4" id="KW-1133">Transmembrane helix</keyword>
<feature type="transmembrane region" description="Helical" evidence="4">
    <location>
        <begin position="360"/>
        <end position="379"/>
    </location>
</feature>
<feature type="transmembrane region" description="Helical" evidence="4">
    <location>
        <begin position="83"/>
        <end position="116"/>
    </location>
</feature>
<comment type="caution">
    <text evidence="5">The sequence shown here is derived from an EMBL/GenBank/DDBJ whole genome shotgun (WGS) entry which is preliminary data.</text>
</comment>
<gene>
    <name evidence="5" type="ORF">FVW20_05800</name>
</gene>
<keyword evidence="6" id="KW-1185">Reference proteome</keyword>